<name>A0A345NLV6_9MICO</name>
<reference evidence="1 2" key="1">
    <citation type="submission" date="2018-07" db="EMBL/GenBank/DDBJ databases">
        <title>Complete genome sequencing of Ornithinimicrobium sp. AMA3305.</title>
        <authorList>
            <person name="Bae J.-W."/>
        </authorList>
    </citation>
    <scope>NUCLEOTIDE SEQUENCE [LARGE SCALE GENOMIC DNA]</scope>
    <source>
        <strain evidence="1 2">AMA3305</strain>
    </source>
</reference>
<gene>
    <name evidence="1" type="ORF">DV701_07630</name>
</gene>
<keyword evidence="2" id="KW-1185">Reference proteome</keyword>
<sequence>MVRDSDGEADVERLLQVSADGPYRLADLLDACVEHLRAVESARAALRHLPPEQVRAAITRRRHLLGDGDKP</sequence>
<accession>A0A345NLV6</accession>
<protein>
    <submittedName>
        <fullName evidence="1">Uncharacterized protein</fullName>
    </submittedName>
</protein>
<organism evidence="1 2">
    <name type="scientific">Ornithinimicrobium avium</name>
    <dbReference type="NCBI Taxonomy" id="2283195"/>
    <lineage>
        <taxon>Bacteria</taxon>
        <taxon>Bacillati</taxon>
        <taxon>Actinomycetota</taxon>
        <taxon>Actinomycetes</taxon>
        <taxon>Micrococcales</taxon>
        <taxon>Ornithinimicrobiaceae</taxon>
        <taxon>Ornithinimicrobium</taxon>
    </lineage>
</organism>
<dbReference type="KEGG" id="orn:DV701_07630"/>
<dbReference type="AlphaFoldDB" id="A0A345NLV6"/>
<dbReference type="EMBL" id="CP031229">
    <property type="protein sequence ID" value="AXH96014.1"/>
    <property type="molecule type" value="Genomic_DNA"/>
</dbReference>
<evidence type="ECO:0000313" key="2">
    <source>
        <dbReference type="Proteomes" id="UP000253790"/>
    </source>
</evidence>
<dbReference type="Proteomes" id="UP000253790">
    <property type="component" value="Chromosome"/>
</dbReference>
<evidence type="ECO:0000313" key="1">
    <source>
        <dbReference type="EMBL" id="AXH96014.1"/>
    </source>
</evidence>
<proteinExistence type="predicted"/>